<evidence type="ECO:0000256" key="5">
    <source>
        <dbReference type="ARBA" id="ARBA00022989"/>
    </source>
</evidence>
<evidence type="ECO:0000313" key="10">
    <source>
        <dbReference type="Proteomes" id="UP001208771"/>
    </source>
</evidence>
<dbReference type="PANTHER" id="PTHR30151:SF25">
    <property type="entry name" value="TAURINE TRANSPORT SYSTEM PERMEASE PROTEIN TAUC"/>
    <property type="match status" value="1"/>
</dbReference>
<keyword evidence="2 7" id="KW-0813">Transport</keyword>
<evidence type="ECO:0000259" key="8">
    <source>
        <dbReference type="PROSITE" id="PS50928"/>
    </source>
</evidence>
<dbReference type="InterPro" id="IPR000515">
    <property type="entry name" value="MetI-like"/>
</dbReference>
<dbReference type="Pfam" id="PF00528">
    <property type="entry name" value="BPD_transp_1"/>
    <property type="match status" value="1"/>
</dbReference>
<name>A0AAE3MYU5_9HYPH</name>
<dbReference type="PROSITE" id="PS50928">
    <property type="entry name" value="ABC_TM1"/>
    <property type="match status" value="1"/>
</dbReference>
<comment type="subcellular location">
    <subcellularLocation>
        <location evidence="1 7">Cell membrane</location>
        <topology evidence="1 7">Multi-pass membrane protein</topology>
    </subcellularLocation>
</comment>
<evidence type="ECO:0000256" key="6">
    <source>
        <dbReference type="ARBA" id="ARBA00023136"/>
    </source>
</evidence>
<dbReference type="AlphaFoldDB" id="A0AAE3MYU5"/>
<dbReference type="Gene3D" id="1.10.3720.10">
    <property type="entry name" value="MetI-like"/>
    <property type="match status" value="1"/>
</dbReference>
<feature type="domain" description="ABC transmembrane type-1" evidence="8">
    <location>
        <begin position="70"/>
        <end position="251"/>
    </location>
</feature>
<evidence type="ECO:0000256" key="2">
    <source>
        <dbReference type="ARBA" id="ARBA00022448"/>
    </source>
</evidence>
<dbReference type="InterPro" id="IPR035906">
    <property type="entry name" value="MetI-like_sf"/>
</dbReference>
<gene>
    <name evidence="9" type="ORF">NOF55_10170</name>
</gene>
<organism evidence="9 10">
    <name type="scientific">Ectorhizobium quercum</name>
    <dbReference type="NCBI Taxonomy" id="2965071"/>
    <lineage>
        <taxon>Bacteria</taxon>
        <taxon>Pseudomonadati</taxon>
        <taxon>Pseudomonadota</taxon>
        <taxon>Alphaproteobacteria</taxon>
        <taxon>Hyphomicrobiales</taxon>
        <taxon>Rhizobiaceae</taxon>
        <taxon>Ectorhizobium</taxon>
    </lineage>
</organism>
<dbReference type="EMBL" id="JANFPI010000003">
    <property type="protein sequence ID" value="MCX8997474.1"/>
    <property type="molecule type" value="Genomic_DNA"/>
</dbReference>
<evidence type="ECO:0000313" key="9">
    <source>
        <dbReference type="EMBL" id="MCX8997474.1"/>
    </source>
</evidence>
<dbReference type="SUPFAM" id="SSF161098">
    <property type="entry name" value="MetI-like"/>
    <property type="match status" value="1"/>
</dbReference>
<dbReference type="Proteomes" id="UP001208771">
    <property type="component" value="Unassembled WGS sequence"/>
</dbReference>
<comment type="similarity">
    <text evidence="7">Belongs to the binding-protein-dependent transport system permease family.</text>
</comment>
<evidence type="ECO:0000256" key="4">
    <source>
        <dbReference type="ARBA" id="ARBA00022692"/>
    </source>
</evidence>
<evidence type="ECO:0000256" key="7">
    <source>
        <dbReference type="RuleBase" id="RU363032"/>
    </source>
</evidence>
<comment type="caution">
    <text evidence="9">The sequence shown here is derived from an EMBL/GenBank/DDBJ whole genome shotgun (WGS) entry which is preliminary data.</text>
</comment>
<feature type="transmembrane region" description="Helical" evidence="7">
    <location>
        <begin position="232"/>
        <end position="251"/>
    </location>
</feature>
<keyword evidence="3" id="KW-1003">Cell membrane</keyword>
<dbReference type="GO" id="GO:0010438">
    <property type="term" value="P:cellular response to sulfur starvation"/>
    <property type="evidence" value="ECO:0007669"/>
    <property type="project" value="TreeGrafter"/>
</dbReference>
<feature type="transmembrane region" description="Helical" evidence="7">
    <location>
        <begin position="21"/>
        <end position="42"/>
    </location>
</feature>
<dbReference type="GO" id="GO:0055085">
    <property type="term" value="P:transmembrane transport"/>
    <property type="evidence" value="ECO:0007669"/>
    <property type="project" value="InterPro"/>
</dbReference>
<dbReference type="GO" id="GO:0005886">
    <property type="term" value="C:plasma membrane"/>
    <property type="evidence" value="ECO:0007669"/>
    <property type="project" value="UniProtKB-SubCell"/>
</dbReference>
<dbReference type="PANTHER" id="PTHR30151">
    <property type="entry name" value="ALKANE SULFONATE ABC TRANSPORTER-RELATED, MEMBRANE SUBUNIT"/>
    <property type="match status" value="1"/>
</dbReference>
<dbReference type="CDD" id="cd06261">
    <property type="entry name" value="TM_PBP2"/>
    <property type="match status" value="1"/>
</dbReference>
<feature type="transmembrane region" description="Helical" evidence="7">
    <location>
        <begin position="78"/>
        <end position="97"/>
    </location>
</feature>
<feature type="transmembrane region" description="Helical" evidence="7">
    <location>
        <begin position="109"/>
        <end position="130"/>
    </location>
</feature>
<keyword evidence="6 7" id="KW-0472">Membrane</keyword>
<protein>
    <submittedName>
        <fullName evidence="9">ABC transporter permease</fullName>
    </submittedName>
</protein>
<keyword evidence="4 7" id="KW-0812">Transmembrane</keyword>
<evidence type="ECO:0000256" key="1">
    <source>
        <dbReference type="ARBA" id="ARBA00004651"/>
    </source>
</evidence>
<keyword evidence="10" id="KW-1185">Reference proteome</keyword>
<feature type="transmembrane region" description="Helical" evidence="7">
    <location>
        <begin position="188"/>
        <end position="212"/>
    </location>
</feature>
<keyword evidence="5 7" id="KW-1133">Transmembrane helix</keyword>
<sequence>MSEITSVASRRPAPFARHLHPGLRLPLALLVLWQAASTFGWIDPRFLPPPQDIVLAAWREVHTGELLLHVGASLLRDLTGFTLGTVAGILFGALLGLSNTADRLIGPSFHALKQIAVLAWIPIISVWFGFAETAKVAFVTLAAFLPVALNTTEGMRSLSPQILEVGRSLCLTPTQIFRRARLPAALPSILNGVHLALIYSWLATVGAEYFMAVGPGLGGLIIAGRERFEMDVVMLGVVMLGAIGYALNTLAERVEHRLLRWRDG</sequence>
<proteinExistence type="inferred from homology"/>
<dbReference type="RefSeq" id="WP_306411262.1">
    <property type="nucleotide sequence ID" value="NZ_JANFPI010000003.1"/>
</dbReference>
<evidence type="ECO:0000256" key="3">
    <source>
        <dbReference type="ARBA" id="ARBA00022475"/>
    </source>
</evidence>
<accession>A0AAE3MYU5</accession>
<reference evidence="9" key="1">
    <citation type="submission" date="2022-07" db="EMBL/GenBank/DDBJ databases">
        <title>Ectorhizobium quercum gen.nov., sp. nov.</title>
        <authorList>
            <person name="Ma T."/>
            <person name="Li Y."/>
        </authorList>
    </citation>
    <scope>NUCLEOTIDE SEQUENCE</scope>
    <source>
        <strain evidence="9">BDR2-2</strain>
    </source>
</reference>